<protein>
    <submittedName>
        <fullName evidence="2">Uncharacterized protein</fullName>
    </submittedName>
</protein>
<reference evidence="2 3" key="1">
    <citation type="journal article" date="2021" name="Elife">
        <title>Chloroplast acquisition without the gene transfer in kleptoplastic sea slugs, Plakobranchus ocellatus.</title>
        <authorList>
            <person name="Maeda T."/>
            <person name="Takahashi S."/>
            <person name="Yoshida T."/>
            <person name="Shimamura S."/>
            <person name="Takaki Y."/>
            <person name="Nagai Y."/>
            <person name="Toyoda A."/>
            <person name="Suzuki Y."/>
            <person name="Arimoto A."/>
            <person name="Ishii H."/>
            <person name="Satoh N."/>
            <person name="Nishiyama T."/>
            <person name="Hasebe M."/>
            <person name="Maruyama T."/>
            <person name="Minagawa J."/>
            <person name="Obokata J."/>
            <person name="Shigenobu S."/>
        </authorList>
    </citation>
    <scope>NUCLEOTIDE SEQUENCE [LARGE SCALE GENOMIC DNA]</scope>
</reference>
<keyword evidence="1" id="KW-1133">Transmembrane helix</keyword>
<keyword evidence="1" id="KW-0472">Membrane</keyword>
<name>A0AAV4AMK9_9GAST</name>
<evidence type="ECO:0000256" key="1">
    <source>
        <dbReference type="SAM" id="Phobius"/>
    </source>
</evidence>
<organism evidence="2 3">
    <name type="scientific">Plakobranchus ocellatus</name>
    <dbReference type="NCBI Taxonomy" id="259542"/>
    <lineage>
        <taxon>Eukaryota</taxon>
        <taxon>Metazoa</taxon>
        <taxon>Spiralia</taxon>
        <taxon>Lophotrochozoa</taxon>
        <taxon>Mollusca</taxon>
        <taxon>Gastropoda</taxon>
        <taxon>Heterobranchia</taxon>
        <taxon>Euthyneura</taxon>
        <taxon>Panpulmonata</taxon>
        <taxon>Sacoglossa</taxon>
        <taxon>Placobranchoidea</taxon>
        <taxon>Plakobranchidae</taxon>
        <taxon>Plakobranchus</taxon>
    </lineage>
</organism>
<sequence>MKSAEERVKVLEIYSYCHRHSPAPLPPPPFPLSYTSSFFSSSSSSLSSPPSPSSLYALIPSLIAIFLHILITHIIAIHLHSLDNPLAISPLTEFMTLTLTSPSITTYTVCFLPQTYEASKSVDKHARSPTANACARKQSCFPRMSCHHIVTSFRCRANVASPQAGGHVCLFAPTVEREDLVSGERMAVQQTWQILA</sequence>
<accession>A0AAV4AMK9</accession>
<comment type="caution">
    <text evidence="2">The sequence shown here is derived from an EMBL/GenBank/DDBJ whole genome shotgun (WGS) entry which is preliminary data.</text>
</comment>
<evidence type="ECO:0000313" key="3">
    <source>
        <dbReference type="Proteomes" id="UP000735302"/>
    </source>
</evidence>
<keyword evidence="1" id="KW-0812">Transmembrane</keyword>
<dbReference type="AlphaFoldDB" id="A0AAV4AMK9"/>
<gene>
    <name evidence="2" type="ORF">PoB_003463500</name>
</gene>
<dbReference type="EMBL" id="BLXT01003952">
    <property type="protein sequence ID" value="GFO08130.1"/>
    <property type="molecule type" value="Genomic_DNA"/>
</dbReference>
<evidence type="ECO:0000313" key="2">
    <source>
        <dbReference type="EMBL" id="GFO08130.1"/>
    </source>
</evidence>
<feature type="transmembrane region" description="Helical" evidence="1">
    <location>
        <begin position="55"/>
        <end position="79"/>
    </location>
</feature>
<dbReference type="Proteomes" id="UP000735302">
    <property type="component" value="Unassembled WGS sequence"/>
</dbReference>
<proteinExistence type="predicted"/>
<keyword evidence="3" id="KW-1185">Reference proteome</keyword>